<evidence type="ECO:0000259" key="2">
    <source>
        <dbReference type="PROSITE" id="PS50943"/>
    </source>
</evidence>
<feature type="region of interest" description="Disordered" evidence="1">
    <location>
        <begin position="87"/>
        <end position="123"/>
    </location>
</feature>
<dbReference type="RefSeq" id="WP_309203091.1">
    <property type="nucleotide sequence ID" value="NZ_CP133548.1"/>
</dbReference>
<keyword evidence="4" id="KW-1185">Reference proteome</keyword>
<name>A0AA51X8B0_9GAMM</name>
<protein>
    <submittedName>
        <fullName evidence="3">Helix-turn-helix transcriptional regulator</fullName>
    </submittedName>
</protein>
<dbReference type="PROSITE" id="PS50943">
    <property type="entry name" value="HTH_CROC1"/>
    <property type="match status" value="1"/>
</dbReference>
<dbReference type="GO" id="GO:0003677">
    <property type="term" value="F:DNA binding"/>
    <property type="evidence" value="ECO:0007669"/>
    <property type="project" value="InterPro"/>
</dbReference>
<dbReference type="SUPFAM" id="SSF47413">
    <property type="entry name" value="lambda repressor-like DNA-binding domains"/>
    <property type="match status" value="1"/>
</dbReference>
<accession>A0AA51X8B0</accession>
<feature type="compositionally biased region" description="Basic residues" evidence="1">
    <location>
        <begin position="88"/>
        <end position="102"/>
    </location>
</feature>
<dbReference type="Gene3D" id="1.10.260.40">
    <property type="entry name" value="lambda repressor-like DNA-binding domains"/>
    <property type="match status" value="1"/>
</dbReference>
<feature type="domain" description="HTH cro/C1-type" evidence="2">
    <location>
        <begin position="20"/>
        <end position="75"/>
    </location>
</feature>
<dbReference type="KEGG" id="plei:Q9312_03150"/>
<dbReference type="AlphaFoldDB" id="A0AA51X8B0"/>
<proteinExistence type="predicted"/>
<dbReference type="Proteomes" id="UP001239782">
    <property type="component" value="Chromosome"/>
</dbReference>
<dbReference type="CDD" id="cd00093">
    <property type="entry name" value="HTH_XRE"/>
    <property type="match status" value="1"/>
</dbReference>
<reference evidence="3 4" key="1">
    <citation type="submission" date="2023-08" db="EMBL/GenBank/DDBJ databases">
        <title>Pleionea litopenaei sp. nov., isolated from stomach of juvenile Litopenaeus vannamei.</title>
        <authorList>
            <person name="Rho A.M."/>
            <person name="Hwang C.Y."/>
        </authorList>
    </citation>
    <scope>NUCLEOTIDE SEQUENCE [LARGE SCALE GENOMIC DNA]</scope>
    <source>
        <strain evidence="3 4">HL-JVS1</strain>
    </source>
</reference>
<feature type="compositionally biased region" description="Polar residues" evidence="1">
    <location>
        <begin position="103"/>
        <end position="123"/>
    </location>
</feature>
<dbReference type="SMART" id="SM00530">
    <property type="entry name" value="HTH_XRE"/>
    <property type="match status" value="1"/>
</dbReference>
<evidence type="ECO:0000256" key="1">
    <source>
        <dbReference type="SAM" id="MobiDB-lite"/>
    </source>
</evidence>
<evidence type="ECO:0000313" key="3">
    <source>
        <dbReference type="EMBL" id="WMS87925.1"/>
    </source>
</evidence>
<dbReference type="Pfam" id="PF01381">
    <property type="entry name" value="HTH_3"/>
    <property type="match status" value="1"/>
</dbReference>
<gene>
    <name evidence="3" type="ORF">Q9312_03150</name>
</gene>
<organism evidence="3 4">
    <name type="scientific">Pleionea litopenaei</name>
    <dbReference type="NCBI Taxonomy" id="3070815"/>
    <lineage>
        <taxon>Bacteria</taxon>
        <taxon>Pseudomonadati</taxon>
        <taxon>Pseudomonadota</taxon>
        <taxon>Gammaproteobacteria</taxon>
        <taxon>Oceanospirillales</taxon>
        <taxon>Pleioneaceae</taxon>
        <taxon>Pleionea</taxon>
    </lineage>
</organism>
<sequence length="123" mass="13967">MSDLNEYSDEAICQELFERIEAIRLEKNLTQQSLADELDITTKTYRNIATGKTRLQVLIGVLRVLDRLDVIENWIPDEPMSPLLMAKLKGKQRKHASPKKGSSHGTSLKSDAKNTANNDEIDW</sequence>
<dbReference type="InterPro" id="IPR001387">
    <property type="entry name" value="Cro/C1-type_HTH"/>
</dbReference>
<dbReference type="InterPro" id="IPR010982">
    <property type="entry name" value="Lambda_DNA-bd_dom_sf"/>
</dbReference>
<evidence type="ECO:0000313" key="4">
    <source>
        <dbReference type="Proteomes" id="UP001239782"/>
    </source>
</evidence>
<dbReference type="EMBL" id="CP133548">
    <property type="protein sequence ID" value="WMS87925.1"/>
    <property type="molecule type" value="Genomic_DNA"/>
</dbReference>